<keyword evidence="2" id="KW-0813">Transport</keyword>
<keyword evidence="6 7" id="KW-0472">Membrane</keyword>
<dbReference type="InterPro" id="IPR036259">
    <property type="entry name" value="MFS_trans_sf"/>
</dbReference>
<dbReference type="InterPro" id="IPR020846">
    <property type="entry name" value="MFS_dom"/>
</dbReference>
<feature type="transmembrane region" description="Helical" evidence="7">
    <location>
        <begin position="60"/>
        <end position="78"/>
    </location>
</feature>
<evidence type="ECO:0000256" key="3">
    <source>
        <dbReference type="ARBA" id="ARBA00022475"/>
    </source>
</evidence>
<dbReference type="InterPro" id="IPR010290">
    <property type="entry name" value="TM_effector"/>
</dbReference>
<evidence type="ECO:0000256" key="7">
    <source>
        <dbReference type="SAM" id="Phobius"/>
    </source>
</evidence>
<dbReference type="Pfam" id="PF05977">
    <property type="entry name" value="MFS_3"/>
    <property type="match status" value="1"/>
</dbReference>
<evidence type="ECO:0000256" key="6">
    <source>
        <dbReference type="ARBA" id="ARBA00023136"/>
    </source>
</evidence>
<comment type="caution">
    <text evidence="9">The sequence shown here is derived from an EMBL/GenBank/DDBJ whole genome shotgun (WGS) entry which is preliminary data.</text>
</comment>
<feature type="transmembrane region" description="Helical" evidence="7">
    <location>
        <begin position="114"/>
        <end position="133"/>
    </location>
</feature>
<feature type="transmembrane region" description="Helical" evidence="7">
    <location>
        <begin position="383"/>
        <end position="405"/>
    </location>
</feature>
<reference evidence="10" key="1">
    <citation type="journal article" date="2019" name="Int. J. Syst. Evol. Microbiol.">
        <title>The Global Catalogue of Microorganisms (GCM) 10K type strain sequencing project: providing services to taxonomists for standard genome sequencing and annotation.</title>
        <authorList>
            <consortium name="The Broad Institute Genomics Platform"/>
            <consortium name="The Broad Institute Genome Sequencing Center for Infectious Disease"/>
            <person name="Wu L."/>
            <person name="Ma J."/>
        </authorList>
    </citation>
    <scope>NUCLEOTIDE SEQUENCE [LARGE SCALE GENOMIC DNA]</scope>
    <source>
        <strain evidence="10">NBRC 103632</strain>
    </source>
</reference>
<feature type="transmembrane region" description="Helical" evidence="7">
    <location>
        <begin position="269"/>
        <end position="290"/>
    </location>
</feature>
<feature type="transmembrane region" description="Helical" evidence="7">
    <location>
        <begin position="170"/>
        <end position="202"/>
    </location>
</feature>
<proteinExistence type="predicted"/>
<dbReference type="PROSITE" id="PS50850">
    <property type="entry name" value="MFS"/>
    <property type="match status" value="1"/>
</dbReference>
<feature type="domain" description="Major facilitator superfamily (MFS) profile" evidence="8">
    <location>
        <begin position="24"/>
        <end position="410"/>
    </location>
</feature>
<dbReference type="Proteomes" id="UP001595957">
    <property type="component" value="Unassembled WGS sequence"/>
</dbReference>
<keyword evidence="10" id="KW-1185">Reference proteome</keyword>
<comment type="subcellular location">
    <subcellularLocation>
        <location evidence="1">Cell membrane</location>
        <topology evidence="1">Multi-pass membrane protein</topology>
    </subcellularLocation>
</comment>
<evidence type="ECO:0000256" key="2">
    <source>
        <dbReference type="ARBA" id="ARBA00022448"/>
    </source>
</evidence>
<dbReference type="RefSeq" id="WP_380806354.1">
    <property type="nucleotide sequence ID" value="NZ_JBHSFZ010000058.1"/>
</dbReference>
<evidence type="ECO:0000313" key="9">
    <source>
        <dbReference type="EMBL" id="MFC4595762.1"/>
    </source>
</evidence>
<sequence length="557" mass="59763">MEKIIDVSPNSRRIALIEPLRERTYRTIWLASLLSNFGQLIQGVGAAWEMTRLTSSAEMVALVQTAITLPMMLAALPAGAIADMFDRRKVALIGLGFACLSATGLTVLSSTGLVSPWALLAFCFLIGVGVTLYGPAWQASIGEQVSAEHLPSAIALGSISYNVARSFGPAIGGIIVATAGAVAAFAANAFFYIPLMLAFLFWRRPVKPSRLPPERIDRAIISGMRYAFHSPPIRTVLVRSALSGLAAASVSALTPLVARELLHGTADTYGLLLGVYGVGAVAGAFAIGRVRASANPERAARWLGLVNAVAMGVIGLSNHLLLTCTAMLAGGAAWMLLVALLNVSVQLSAPRWVTARAVSCYTCALTGGIAFGAWGWGVAASHLGITLALVLSGLAMAMTTLLGFVSPLPKVTQPEEELTETLADPEVQLALTPRSGPIVIEIDYRVDQAQARNYYGIMQQIRSRRLRSGGFGWSLSRDVVDPELWTESYSCPTWGDYLRQRSRTTQDDRELQVAADAFHIGSPHGRVRRRLERPFGSVRWRPDSPDLNDETLVIITP</sequence>
<evidence type="ECO:0000256" key="1">
    <source>
        <dbReference type="ARBA" id="ARBA00004651"/>
    </source>
</evidence>
<dbReference type="PANTHER" id="PTHR23513">
    <property type="entry name" value="INTEGRAL MEMBRANE EFFLUX PROTEIN-RELATED"/>
    <property type="match status" value="1"/>
</dbReference>
<name>A0ABV9F4G6_9SPHN</name>
<feature type="transmembrane region" description="Helical" evidence="7">
    <location>
        <begin position="302"/>
        <end position="321"/>
    </location>
</feature>
<dbReference type="PANTHER" id="PTHR23513:SF11">
    <property type="entry name" value="STAPHYLOFERRIN A TRANSPORTER"/>
    <property type="match status" value="1"/>
</dbReference>
<gene>
    <name evidence="9" type="ORF">ACFO3E_16500</name>
</gene>
<dbReference type="Gene3D" id="1.20.1250.20">
    <property type="entry name" value="MFS general substrate transporter like domains"/>
    <property type="match status" value="1"/>
</dbReference>
<dbReference type="EMBL" id="JBHSFZ010000058">
    <property type="protein sequence ID" value="MFC4595762.1"/>
    <property type="molecule type" value="Genomic_DNA"/>
</dbReference>
<keyword evidence="5 7" id="KW-1133">Transmembrane helix</keyword>
<accession>A0ABV9F4G6</accession>
<feature type="transmembrane region" description="Helical" evidence="7">
    <location>
        <begin position="327"/>
        <end position="345"/>
    </location>
</feature>
<evidence type="ECO:0000256" key="4">
    <source>
        <dbReference type="ARBA" id="ARBA00022692"/>
    </source>
</evidence>
<feature type="transmembrane region" description="Helical" evidence="7">
    <location>
        <begin position="236"/>
        <end position="257"/>
    </location>
</feature>
<evidence type="ECO:0000256" key="5">
    <source>
        <dbReference type="ARBA" id="ARBA00022989"/>
    </source>
</evidence>
<dbReference type="CDD" id="cd06173">
    <property type="entry name" value="MFS_MefA_like"/>
    <property type="match status" value="1"/>
</dbReference>
<keyword evidence="3" id="KW-1003">Cell membrane</keyword>
<organism evidence="9 10">
    <name type="scientific">Sphingobium tyrosinilyticum</name>
    <dbReference type="NCBI Taxonomy" id="2715436"/>
    <lineage>
        <taxon>Bacteria</taxon>
        <taxon>Pseudomonadati</taxon>
        <taxon>Pseudomonadota</taxon>
        <taxon>Alphaproteobacteria</taxon>
        <taxon>Sphingomonadales</taxon>
        <taxon>Sphingomonadaceae</taxon>
        <taxon>Sphingobium</taxon>
    </lineage>
</organism>
<keyword evidence="4 7" id="KW-0812">Transmembrane</keyword>
<feature type="transmembrane region" description="Helical" evidence="7">
    <location>
        <begin position="357"/>
        <end position="377"/>
    </location>
</feature>
<evidence type="ECO:0000259" key="8">
    <source>
        <dbReference type="PROSITE" id="PS50850"/>
    </source>
</evidence>
<evidence type="ECO:0000313" key="10">
    <source>
        <dbReference type="Proteomes" id="UP001595957"/>
    </source>
</evidence>
<dbReference type="SUPFAM" id="SSF103473">
    <property type="entry name" value="MFS general substrate transporter"/>
    <property type="match status" value="1"/>
</dbReference>
<protein>
    <submittedName>
        <fullName evidence="9">MFS transporter</fullName>
    </submittedName>
</protein>
<feature type="transmembrane region" description="Helical" evidence="7">
    <location>
        <begin position="90"/>
        <end position="108"/>
    </location>
</feature>